<evidence type="ECO:0000313" key="3">
    <source>
        <dbReference type="EMBL" id="VAW78380.1"/>
    </source>
</evidence>
<protein>
    <submittedName>
        <fullName evidence="3">Uncharacterized protein</fullName>
    </submittedName>
</protein>
<keyword evidence="2" id="KW-0802">TPR repeat</keyword>
<sequence>MKKFITISLFVFFMNSHNNLFAENYYKHAQNALRQGHSTQAMVYLNLNLKFLLEIDKKGSGKRDYELARVYRLLGHYDKAIAVHSKALIKLSKGTYPKILLYASTSAHYNGLGINYAMKGQYDKAIAFYKKSYAIDEKRLGPVSYFSARFYNNMGATLLSKGEIKKARLYLIKSLKIARKKLGPNHLYLSEIYYNLSRAFKPGENLKQATLYATQAVSIAKLSRGLGPNHPNTKKYTEYLKHLKRKIIAKE</sequence>
<proteinExistence type="predicted"/>
<dbReference type="AlphaFoldDB" id="A0A3B0YNU8"/>
<gene>
    <name evidence="3" type="ORF">MNBD_GAMMA12-2916</name>
</gene>
<dbReference type="Gene3D" id="1.25.40.10">
    <property type="entry name" value="Tetratricopeptide repeat domain"/>
    <property type="match status" value="2"/>
</dbReference>
<dbReference type="SUPFAM" id="SSF48452">
    <property type="entry name" value="TPR-like"/>
    <property type="match status" value="2"/>
</dbReference>
<dbReference type="Pfam" id="PF13424">
    <property type="entry name" value="TPR_12"/>
    <property type="match status" value="1"/>
</dbReference>
<dbReference type="PANTHER" id="PTHR45641">
    <property type="entry name" value="TETRATRICOPEPTIDE REPEAT PROTEIN (AFU_ORTHOLOGUE AFUA_6G03870)"/>
    <property type="match status" value="1"/>
</dbReference>
<dbReference type="EMBL" id="UOFL01000151">
    <property type="protein sequence ID" value="VAW78380.1"/>
    <property type="molecule type" value="Genomic_DNA"/>
</dbReference>
<evidence type="ECO:0000256" key="2">
    <source>
        <dbReference type="ARBA" id="ARBA00022803"/>
    </source>
</evidence>
<organism evidence="3">
    <name type="scientific">hydrothermal vent metagenome</name>
    <dbReference type="NCBI Taxonomy" id="652676"/>
    <lineage>
        <taxon>unclassified sequences</taxon>
        <taxon>metagenomes</taxon>
        <taxon>ecological metagenomes</taxon>
    </lineage>
</organism>
<evidence type="ECO:0000256" key="1">
    <source>
        <dbReference type="ARBA" id="ARBA00022737"/>
    </source>
</evidence>
<dbReference type="Pfam" id="PF13374">
    <property type="entry name" value="TPR_10"/>
    <property type="match status" value="1"/>
</dbReference>
<name>A0A3B0YNU8_9ZZZZ</name>
<dbReference type="PROSITE" id="PS50005">
    <property type="entry name" value="TPR"/>
    <property type="match status" value="1"/>
</dbReference>
<dbReference type="InterPro" id="IPR011990">
    <property type="entry name" value="TPR-like_helical_dom_sf"/>
</dbReference>
<dbReference type="Pfam" id="PF13176">
    <property type="entry name" value="TPR_7"/>
    <property type="match status" value="1"/>
</dbReference>
<reference evidence="3" key="1">
    <citation type="submission" date="2018-06" db="EMBL/GenBank/DDBJ databases">
        <authorList>
            <person name="Zhirakovskaya E."/>
        </authorList>
    </citation>
    <scope>NUCLEOTIDE SEQUENCE</scope>
</reference>
<dbReference type="SMART" id="SM00028">
    <property type="entry name" value="TPR"/>
    <property type="match status" value="3"/>
</dbReference>
<keyword evidence="1" id="KW-0677">Repeat</keyword>
<dbReference type="InterPro" id="IPR019734">
    <property type="entry name" value="TPR_rpt"/>
</dbReference>
<accession>A0A3B0YNU8</accession>